<proteinExistence type="predicted"/>
<gene>
    <name evidence="2" type="ORF">SAMN05216382_0558</name>
</gene>
<dbReference type="InterPro" id="IPR000326">
    <property type="entry name" value="PAP2/HPO"/>
</dbReference>
<feature type="domain" description="Phosphatidic acid phosphatase type 2/haloperoxidase" evidence="1">
    <location>
        <begin position="69"/>
        <end position="180"/>
    </location>
</feature>
<keyword evidence="3" id="KW-1185">Reference proteome</keyword>
<dbReference type="EMBL" id="FNZZ01000001">
    <property type="protein sequence ID" value="SEK51660.1"/>
    <property type="molecule type" value="Genomic_DNA"/>
</dbReference>
<dbReference type="OrthoDB" id="8004717at2"/>
<dbReference type="AlphaFoldDB" id="A0A1H7HRL4"/>
<sequence length="203" mass="21286">MSTKEIVRQVAVAEHRLIEPVLAWQDGKLVRALTPLCKLADETPLMVLSGATLTAGLVLRRPGTTRLGVRMFAAHLVANAAKTVLKGSVDRLRPNAVDHEPEIKPGSGTDNKAANAFPSGHTAGAVAVAQAVAHEFPRVAAPARAVAVVASATQVPRGAHYLTDMLSGAAVGWASERIAGYVLARLEPIILTRTTRKPSATSV</sequence>
<evidence type="ECO:0000259" key="1">
    <source>
        <dbReference type="SMART" id="SM00014"/>
    </source>
</evidence>
<dbReference type="SMART" id="SM00014">
    <property type="entry name" value="acidPPc"/>
    <property type="match status" value="1"/>
</dbReference>
<evidence type="ECO:0000313" key="2">
    <source>
        <dbReference type="EMBL" id="SEK51660.1"/>
    </source>
</evidence>
<dbReference type="SUPFAM" id="SSF48317">
    <property type="entry name" value="Acid phosphatase/Vanadium-dependent haloperoxidase"/>
    <property type="match status" value="1"/>
</dbReference>
<dbReference type="InterPro" id="IPR036938">
    <property type="entry name" value="PAP2/HPO_sf"/>
</dbReference>
<protein>
    <submittedName>
        <fullName evidence="2">PAP2 superfamily protein</fullName>
    </submittedName>
</protein>
<reference evidence="3" key="1">
    <citation type="submission" date="2016-10" db="EMBL/GenBank/DDBJ databases">
        <authorList>
            <person name="Varghese N."/>
            <person name="Submissions S."/>
        </authorList>
    </citation>
    <scope>NUCLEOTIDE SEQUENCE [LARGE SCALE GENOMIC DNA]</scope>
    <source>
        <strain evidence="3">JS21-1</strain>
    </source>
</reference>
<dbReference type="Proteomes" id="UP000199214">
    <property type="component" value="Unassembled WGS sequence"/>
</dbReference>
<organism evidence="2 3">
    <name type="scientific">Sphingomonas palmae</name>
    <dbReference type="NCBI Taxonomy" id="1855283"/>
    <lineage>
        <taxon>Bacteria</taxon>
        <taxon>Pseudomonadati</taxon>
        <taxon>Pseudomonadota</taxon>
        <taxon>Alphaproteobacteria</taxon>
        <taxon>Sphingomonadales</taxon>
        <taxon>Sphingomonadaceae</taxon>
        <taxon>Sphingomonas</taxon>
    </lineage>
</organism>
<dbReference type="Gene3D" id="1.20.144.10">
    <property type="entry name" value="Phosphatidic acid phosphatase type 2/haloperoxidase"/>
    <property type="match status" value="1"/>
</dbReference>
<dbReference type="RefSeq" id="WP_093003031.1">
    <property type="nucleotide sequence ID" value="NZ_FNZZ01000001.1"/>
</dbReference>
<dbReference type="STRING" id="1855283.SAMN05216382_0558"/>
<dbReference type="Pfam" id="PF01569">
    <property type="entry name" value="PAP2"/>
    <property type="match status" value="1"/>
</dbReference>
<evidence type="ECO:0000313" key="3">
    <source>
        <dbReference type="Proteomes" id="UP000199214"/>
    </source>
</evidence>
<name>A0A1H7HRL4_9SPHN</name>
<accession>A0A1H7HRL4</accession>